<sequence>MSTKKTNGRDFLIGSIIGSVAGAITALVLAPKSGKELRNDITEQAGNLKGRAGDMTSQYSEKGMQWKEVLTDKVKNMTSGNDQSNDEPSANDKEAEDAAEEVARAIEEAARELEMEQQKSAIERNKDL</sequence>
<keyword evidence="2" id="KW-0472">Membrane</keyword>
<protein>
    <submittedName>
        <fullName evidence="3">Gas vesicle protein</fullName>
    </submittedName>
</protein>
<dbReference type="InterPro" id="IPR024623">
    <property type="entry name" value="YtxH"/>
</dbReference>
<dbReference type="PANTHER" id="PTHR35792:SF1">
    <property type="entry name" value="SLL0268 PROTEIN"/>
    <property type="match status" value="1"/>
</dbReference>
<feature type="transmembrane region" description="Helical" evidence="2">
    <location>
        <begin position="12"/>
        <end position="30"/>
    </location>
</feature>
<dbReference type="RefSeq" id="WP_097043617.1">
    <property type="nucleotide sequence ID" value="NZ_OBEK01000008.1"/>
</dbReference>
<evidence type="ECO:0000256" key="2">
    <source>
        <dbReference type="SAM" id="Phobius"/>
    </source>
</evidence>
<feature type="region of interest" description="Disordered" evidence="1">
    <location>
        <begin position="75"/>
        <end position="101"/>
    </location>
</feature>
<reference evidence="4" key="1">
    <citation type="submission" date="2017-09" db="EMBL/GenBank/DDBJ databases">
        <authorList>
            <person name="Varghese N."/>
            <person name="Submissions S."/>
        </authorList>
    </citation>
    <scope>NUCLEOTIDE SEQUENCE [LARGE SCALE GENOMIC DNA]</scope>
    <source>
        <strain evidence="4">CGMCC 1.8913</strain>
    </source>
</reference>
<dbReference type="InterPro" id="IPR052928">
    <property type="entry name" value="Desiccation-related_membrane"/>
</dbReference>
<gene>
    <name evidence="3" type="ORF">SAMN05421503_3477</name>
</gene>
<keyword evidence="4" id="KW-1185">Reference proteome</keyword>
<evidence type="ECO:0000313" key="3">
    <source>
        <dbReference type="EMBL" id="SNZ18116.1"/>
    </source>
</evidence>
<organism evidence="3 4">
    <name type="scientific">Terribacillus aidingensis</name>
    <dbReference type="NCBI Taxonomy" id="586416"/>
    <lineage>
        <taxon>Bacteria</taxon>
        <taxon>Bacillati</taxon>
        <taxon>Bacillota</taxon>
        <taxon>Bacilli</taxon>
        <taxon>Bacillales</taxon>
        <taxon>Bacillaceae</taxon>
        <taxon>Terribacillus</taxon>
    </lineage>
</organism>
<dbReference type="AlphaFoldDB" id="A0A285PD94"/>
<dbReference type="OrthoDB" id="9810874at2"/>
<dbReference type="Proteomes" id="UP000219356">
    <property type="component" value="Unassembled WGS sequence"/>
</dbReference>
<accession>A0A285PD94</accession>
<name>A0A285PD94_9BACI</name>
<evidence type="ECO:0000313" key="4">
    <source>
        <dbReference type="Proteomes" id="UP000219356"/>
    </source>
</evidence>
<proteinExistence type="predicted"/>
<dbReference type="PANTHER" id="PTHR35792">
    <property type="entry name" value="GENERAL STRESS PROTEIN"/>
    <property type="match status" value="1"/>
</dbReference>
<keyword evidence="2" id="KW-1133">Transmembrane helix</keyword>
<feature type="compositionally biased region" description="Polar residues" evidence="1">
    <location>
        <begin position="76"/>
        <end position="88"/>
    </location>
</feature>
<evidence type="ECO:0000256" key="1">
    <source>
        <dbReference type="SAM" id="MobiDB-lite"/>
    </source>
</evidence>
<dbReference type="Pfam" id="PF12732">
    <property type="entry name" value="YtxH"/>
    <property type="match status" value="1"/>
</dbReference>
<keyword evidence="2" id="KW-0812">Transmembrane</keyword>
<dbReference type="EMBL" id="OBEK01000008">
    <property type="protein sequence ID" value="SNZ18116.1"/>
    <property type="molecule type" value="Genomic_DNA"/>
</dbReference>